<keyword evidence="1" id="KW-0255">Endonuclease</keyword>
<reference evidence="1" key="1">
    <citation type="submission" date="2022-08" db="EMBL/GenBank/DDBJ databases">
        <title>Genome sequencing of Pelomonas sp. UHG3.</title>
        <authorList>
            <person name="So Y."/>
        </authorList>
    </citation>
    <scope>NUCLEOTIDE SEQUENCE</scope>
    <source>
        <strain evidence="1">UHG3</strain>
    </source>
</reference>
<accession>A0ACC6C4Z2</accession>
<protein>
    <submittedName>
        <fullName evidence="1">Endonuclease/exonuclease/phosphatase family protein</fullName>
    </submittedName>
</protein>
<dbReference type="Proteomes" id="UP001076464">
    <property type="component" value="Unassembled WGS sequence"/>
</dbReference>
<dbReference type="EMBL" id="JAPPUY010000001">
    <property type="protein sequence ID" value="MCY4743473.1"/>
    <property type="molecule type" value="Genomic_DNA"/>
</dbReference>
<name>A0ACC6C4Z2_9BURK</name>
<gene>
    <name evidence="1" type="ORF">NYO99_00635</name>
</gene>
<sequence>MRSVARPTPHAPGAVLRVATYNIHKGVRGLGPAKRLEIHNLQMGVAALDADIVCLQEVRLFHHREAAFFDQTWFGWPEQGQAEFLAPAGYEVAYRTNAKTRFGEHGNALLSRWPLGDVGHHDVSDHAFEQRGLLHVPVHWQGTVVHVVVAHFGLIHSSRMRQVDRLAAFLREHVPAGAPALVAGDFNDWGERLDPAMRAHGLHRAGLPQGRARRATFPSRLPVFALDRVYTVGLRCTGLQVPRGPSWARMSDHLPLLVELVLE</sequence>
<evidence type="ECO:0000313" key="2">
    <source>
        <dbReference type="Proteomes" id="UP001076464"/>
    </source>
</evidence>
<keyword evidence="2" id="KW-1185">Reference proteome</keyword>
<organism evidence="1 2">
    <name type="scientific">Roseateles hydrophilus</name>
    <dbReference type="NCBI Taxonomy" id="2975054"/>
    <lineage>
        <taxon>Bacteria</taxon>
        <taxon>Pseudomonadati</taxon>
        <taxon>Pseudomonadota</taxon>
        <taxon>Betaproteobacteria</taxon>
        <taxon>Burkholderiales</taxon>
        <taxon>Sphaerotilaceae</taxon>
        <taxon>Roseateles</taxon>
    </lineage>
</organism>
<keyword evidence="1" id="KW-0540">Nuclease</keyword>
<evidence type="ECO:0000313" key="1">
    <source>
        <dbReference type="EMBL" id="MCY4743473.1"/>
    </source>
</evidence>
<keyword evidence="1" id="KW-0378">Hydrolase</keyword>
<comment type="caution">
    <text evidence="1">The sequence shown here is derived from an EMBL/GenBank/DDBJ whole genome shotgun (WGS) entry which is preliminary data.</text>
</comment>
<proteinExistence type="predicted"/>